<dbReference type="EMBL" id="KN831954">
    <property type="protein sequence ID" value="KIO09422.1"/>
    <property type="molecule type" value="Genomic_DNA"/>
</dbReference>
<evidence type="ECO:0000313" key="7">
    <source>
        <dbReference type="EMBL" id="KIO09422.1"/>
    </source>
</evidence>
<keyword evidence="4 5" id="KW-0408">Iron</keyword>
<dbReference type="PROSITE" id="PS51471">
    <property type="entry name" value="FE2OG_OXY"/>
    <property type="match status" value="1"/>
</dbReference>
<dbReference type="InterPro" id="IPR044861">
    <property type="entry name" value="IPNS-like_FE2OG_OXY"/>
</dbReference>
<dbReference type="GO" id="GO:0016491">
    <property type="term" value="F:oxidoreductase activity"/>
    <property type="evidence" value="ECO:0007669"/>
    <property type="project" value="UniProtKB-KW"/>
</dbReference>
<proteinExistence type="inferred from homology"/>
<evidence type="ECO:0000259" key="6">
    <source>
        <dbReference type="PROSITE" id="PS51471"/>
    </source>
</evidence>
<organism evidence="7 8">
    <name type="scientific">Pisolithus tinctorius Marx 270</name>
    <dbReference type="NCBI Taxonomy" id="870435"/>
    <lineage>
        <taxon>Eukaryota</taxon>
        <taxon>Fungi</taxon>
        <taxon>Dikarya</taxon>
        <taxon>Basidiomycota</taxon>
        <taxon>Agaricomycotina</taxon>
        <taxon>Agaricomycetes</taxon>
        <taxon>Agaricomycetidae</taxon>
        <taxon>Boletales</taxon>
        <taxon>Sclerodermatineae</taxon>
        <taxon>Pisolithaceae</taxon>
        <taxon>Pisolithus</taxon>
    </lineage>
</organism>
<dbReference type="AlphaFoldDB" id="A0A0C3KIL6"/>
<dbReference type="Pfam" id="PF03171">
    <property type="entry name" value="2OG-FeII_Oxy"/>
    <property type="match status" value="1"/>
</dbReference>
<gene>
    <name evidence="7" type="ORF">M404DRAFT_21954</name>
</gene>
<dbReference type="InParanoid" id="A0A0C3KIL6"/>
<dbReference type="InterPro" id="IPR026992">
    <property type="entry name" value="DIOX_N"/>
</dbReference>
<sequence>MAPNFSNIPVVDFAFISNEAKRPEFIAHLRHALINVGFLYLKNHTVSKELIDRLVNYIPRLFDLPQHAKEKIVMANSPHFLGYSRLGAEFTKGKTDYREQFDFATPHETQWRPGAPEYLRLWGPSQGWWPDEDLIPGFRGVMEDYLLQVQALSYHFISLLAEAFGLPSDALAKFYDSAECMQHRGKGRSTNNGSLTGQGVGPHYDAGFLTFVRTCFLSNVVLGGILDASRSKLLQASPHPGLQVQNLTGDWIDVPPIPGTFVVNIGKALEFVTQGLARATSHRVLSPPVGSTPRYSVPFFQNISLNVRLADEVLDFPPEILKFKDLRGNPAQTDFYAAVNFAEFDQEPSGKVNLIGRVKSHPDVAERHYPNLFEQYFPNGLPKQVNAY</sequence>
<dbReference type="Pfam" id="PF14226">
    <property type="entry name" value="DIOX_N"/>
    <property type="match status" value="1"/>
</dbReference>
<dbReference type="PANTHER" id="PTHR10209">
    <property type="entry name" value="OXIDOREDUCTASE, 2OG-FE II OXYGENASE FAMILY PROTEIN"/>
    <property type="match status" value="1"/>
</dbReference>
<evidence type="ECO:0000256" key="5">
    <source>
        <dbReference type="RuleBase" id="RU003682"/>
    </source>
</evidence>
<dbReference type="STRING" id="870435.A0A0C3KIL6"/>
<dbReference type="Gene3D" id="2.60.120.330">
    <property type="entry name" value="B-lactam Antibiotic, Isopenicillin N Synthase, Chain"/>
    <property type="match status" value="1"/>
</dbReference>
<dbReference type="InterPro" id="IPR027443">
    <property type="entry name" value="IPNS-like_sf"/>
</dbReference>
<dbReference type="PANTHER" id="PTHR10209:SF885">
    <property type="entry name" value="2OG-FE(II) OXYGENASE FAMILY, PUTATIVE (AFU_ORTHOLOGUE AFUA_2G00750)-RELATED"/>
    <property type="match status" value="1"/>
</dbReference>
<keyword evidence="2 5" id="KW-0479">Metal-binding</keyword>
<protein>
    <recommendedName>
        <fullName evidence="6">Fe2OG dioxygenase domain-containing protein</fullName>
    </recommendedName>
</protein>
<reference evidence="7 8" key="1">
    <citation type="submission" date="2014-04" db="EMBL/GenBank/DDBJ databases">
        <authorList>
            <consortium name="DOE Joint Genome Institute"/>
            <person name="Kuo A."/>
            <person name="Kohler A."/>
            <person name="Costa M.D."/>
            <person name="Nagy L.G."/>
            <person name="Floudas D."/>
            <person name="Copeland A."/>
            <person name="Barry K.W."/>
            <person name="Cichocki N."/>
            <person name="Veneault-Fourrey C."/>
            <person name="LaButti K."/>
            <person name="Lindquist E.A."/>
            <person name="Lipzen A."/>
            <person name="Lundell T."/>
            <person name="Morin E."/>
            <person name="Murat C."/>
            <person name="Sun H."/>
            <person name="Tunlid A."/>
            <person name="Henrissat B."/>
            <person name="Grigoriev I.V."/>
            <person name="Hibbett D.S."/>
            <person name="Martin F."/>
            <person name="Nordberg H.P."/>
            <person name="Cantor M.N."/>
            <person name="Hua S.X."/>
        </authorList>
    </citation>
    <scope>NUCLEOTIDE SEQUENCE [LARGE SCALE GENOMIC DNA]</scope>
    <source>
        <strain evidence="7 8">Marx 270</strain>
    </source>
</reference>
<keyword evidence="3 5" id="KW-0560">Oxidoreductase</keyword>
<evidence type="ECO:0000256" key="4">
    <source>
        <dbReference type="ARBA" id="ARBA00023004"/>
    </source>
</evidence>
<evidence type="ECO:0000313" key="8">
    <source>
        <dbReference type="Proteomes" id="UP000054217"/>
    </source>
</evidence>
<dbReference type="GO" id="GO:0046872">
    <property type="term" value="F:metal ion binding"/>
    <property type="evidence" value="ECO:0007669"/>
    <property type="project" value="UniProtKB-KW"/>
</dbReference>
<dbReference type="HOGENOM" id="CLU_010119_1_1_1"/>
<evidence type="ECO:0000256" key="2">
    <source>
        <dbReference type="ARBA" id="ARBA00022723"/>
    </source>
</evidence>
<dbReference type="OrthoDB" id="288590at2759"/>
<comment type="similarity">
    <text evidence="1 5">Belongs to the iron/ascorbate-dependent oxidoreductase family.</text>
</comment>
<feature type="domain" description="Fe2OG dioxygenase" evidence="6">
    <location>
        <begin position="174"/>
        <end position="303"/>
    </location>
</feature>
<evidence type="ECO:0000256" key="3">
    <source>
        <dbReference type="ARBA" id="ARBA00023002"/>
    </source>
</evidence>
<dbReference type="SUPFAM" id="SSF51197">
    <property type="entry name" value="Clavaminate synthase-like"/>
    <property type="match status" value="1"/>
</dbReference>
<dbReference type="InterPro" id="IPR005123">
    <property type="entry name" value="Oxoglu/Fe-dep_dioxygenase_dom"/>
</dbReference>
<dbReference type="Proteomes" id="UP000054217">
    <property type="component" value="Unassembled WGS sequence"/>
</dbReference>
<keyword evidence="8" id="KW-1185">Reference proteome</keyword>
<reference evidence="8" key="2">
    <citation type="submission" date="2015-01" db="EMBL/GenBank/DDBJ databases">
        <title>Evolutionary Origins and Diversification of the Mycorrhizal Mutualists.</title>
        <authorList>
            <consortium name="DOE Joint Genome Institute"/>
            <consortium name="Mycorrhizal Genomics Consortium"/>
            <person name="Kohler A."/>
            <person name="Kuo A."/>
            <person name="Nagy L.G."/>
            <person name="Floudas D."/>
            <person name="Copeland A."/>
            <person name="Barry K.W."/>
            <person name="Cichocki N."/>
            <person name="Veneault-Fourrey C."/>
            <person name="LaButti K."/>
            <person name="Lindquist E.A."/>
            <person name="Lipzen A."/>
            <person name="Lundell T."/>
            <person name="Morin E."/>
            <person name="Murat C."/>
            <person name="Riley R."/>
            <person name="Ohm R."/>
            <person name="Sun H."/>
            <person name="Tunlid A."/>
            <person name="Henrissat B."/>
            <person name="Grigoriev I.V."/>
            <person name="Hibbett D.S."/>
            <person name="Martin F."/>
        </authorList>
    </citation>
    <scope>NUCLEOTIDE SEQUENCE [LARGE SCALE GENOMIC DNA]</scope>
    <source>
        <strain evidence="8">Marx 270</strain>
    </source>
</reference>
<name>A0A0C3KIL6_PISTI</name>
<accession>A0A0C3KIL6</accession>
<evidence type="ECO:0000256" key="1">
    <source>
        <dbReference type="ARBA" id="ARBA00008056"/>
    </source>
</evidence>